<reference evidence="18" key="1">
    <citation type="submission" date="2021-02" db="EMBL/GenBank/DDBJ databases">
        <authorList>
            <person name="Nowell W R."/>
        </authorList>
    </citation>
    <scope>NUCLEOTIDE SEQUENCE</scope>
</reference>
<dbReference type="InterPro" id="IPR036575">
    <property type="entry name" value="TFIIS_cen_dom_sf"/>
</dbReference>
<dbReference type="CDD" id="cd00183">
    <property type="entry name" value="TFIIS_I"/>
    <property type="match status" value="1"/>
</dbReference>
<dbReference type="Gene3D" id="2.20.25.10">
    <property type="match status" value="1"/>
</dbReference>
<dbReference type="InterPro" id="IPR006289">
    <property type="entry name" value="TFSII"/>
</dbReference>
<proteinExistence type="inferred from homology"/>
<dbReference type="GO" id="GO:0003676">
    <property type="term" value="F:nucleic acid binding"/>
    <property type="evidence" value="ECO:0007669"/>
    <property type="project" value="InterPro"/>
</dbReference>
<dbReference type="SMART" id="SM00509">
    <property type="entry name" value="TFS2N"/>
    <property type="match status" value="1"/>
</dbReference>
<dbReference type="InterPro" id="IPR003617">
    <property type="entry name" value="TFIIS/CRSP70_N_sub"/>
</dbReference>
<evidence type="ECO:0000256" key="10">
    <source>
        <dbReference type="ARBA" id="ARBA00025408"/>
    </source>
</evidence>
<evidence type="ECO:0000259" key="16">
    <source>
        <dbReference type="PROSITE" id="PS51319"/>
    </source>
</evidence>
<dbReference type="PANTHER" id="PTHR11477:SF0">
    <property type="entry name" value="IP08861P-RELATED"/>
    <property type="match status" value="1"/>
</dbReference>
<evidence type="ECO:0000256" key="4">
    <source>
        <dbReference type="ARBA" id="ARBA00022448"/>
    </source>
</evidence>
<dbReference type="Proteomes" id="UP000663842">
    <property type="component" value="Unassembled WGS sequence"/>
</dbReference>
<dbReference type="SUPFAM" id="SSF48452">
    <property type="entry name" value="TPR-like"/>
    <property type="match status" value="1"/>
</dbReference>
<feature type="compositionally biased region" description="Polar residues" evidence="14">
    <location>
        <begin position="95"/>
        <end position="121"/>
    </location>
</feature>
<dbReference type="SUPFAM" id="SSF46942">
    <property type="entry name" value="Elongation factor TFIIS domain 2"/>
    <property type="match status" value="1"/>
</dbReference>
<evidence type="ECO:0000256" key="9">
    <source>
        <dbReference type="ARBA" id="ARBA00023242"/>
    </source>
</evidence>
<dbReference type="Gene3D" id="1.25.40.10">
    <property type="entry name" value="Tetratricopeptide repeat domain"/>
    <property type="match status" value="1"/>
</dbReference>
<dbReference type="Gene3D" id="1.20.930.10">
    <property type="entry name" value="Conserved domain common to transcription factors TFIIS, elongin A, CRSP70"/>
    <property type="match status" value="1"/>
</dbReference>
<evidence type="ECO:0000256" key="2">
    <source>
        <dbReference type="ARBA" id="ARBA00009647"/>
    </source>
</evidence>
<dbReference type="Pfam" id="PF07500">
    <property type="entry name" value="TFIIS_M"/>
    <property type="match status" value="1"/>
</dbReference>
<evidence type="ECO:0000256" key="8">
    <source>
        <dbReference type="ARBA" id="ARBA00022927"/>
    </source>
</evidence>
<dbReference type="Gene3D" id="1.10.472.30">
    <property type="entry name" value="Transcription elongation factor S-II, central domain"/>
    <property type="match status" value="1"/>
</dbReference>
<dbReference type="Pfam" id="PF01096">
    <property type="entry name" value="Zn_ribbon_TFIIS"/>
    <property type="match status" value="1"/>
</dbReference>
<dbReference type="InterPro" id="IPR003618">
    <property type="entry name" value="TFIIS_cen_dom"/>
</dbReference>
<comment type="caution">
    <text evidence="18">The sequence shown here is derived from an EMBL/GenBank/DDBJ whole genome shotgun (WGS) entry which is preliminary data.</text>
</comment>
<dbReference type="InterPro" id="IPR017923">
    <property type="entry name" value="TFIIS_N"/>
</dbReference>
<dbReference type="GO" id="GO:0006368">
    <property type="term" value="P:transcription elongation by RNA polymerase II"/>
    <property type="evidence" value="ECO:0007669"/>
    <property type="project" value="InterPro"/>
</dbReference>
<dbReference type="InterPro" id="IPR035441">
    <property type="entry name" value="TFIIS/LEDGF_dom_sf"/>
</dbReference>
<evidence type="ECO:0000256" key="13">
    <source>
        <dbReference type="SAM" id="Coils"/>
    </source>
</evidence>
<dbReference type="InterPro" id="IPR011990">
    <property type="entry name" value="TPR-like_helical_dom_sf"/>
</dbReference>
<dbReference type="AlphaFoldDB" id="A0A819ASA1"/>
<dbReference type="InterPro" id="IPR000744">
    <property type="entry name" value="NSF_attach"/>
</dbReference>
<dbReference type="PROSITE" id="PS51321">
    <property type="entry name" value="TFIIS_CENTRAL"/>
    <property type="match status" value="1"/>
</dbReference>
<evidence type="ECO:0000256" key="12">
    <source>
        <dbReference type="PROSITE-ProRule" id="PRU00649"/>
    </source>
</evidence>
<evidence type="ECO:0000256" key="5">
    <source>
        <dbReference type="ARBA" id="ARBA00022723"/>
    </source>
</evidence>
<evidence type="ECO:0000259" key="15">
    <source>
        <dbReference type="PROSITE" id="PS51133"/>
    </source>
</evidence>
<dbReference type="PANTHER" id="PTHR11477">
    <property type="entry name" value="TRANSCRIPTION FACTOR S-II ZINC FINGER DOMAIN-CONTAINING PROTEIN"/>
    <property type="match status" value="1"/>
</dbReference>
<dbReference type="GO" id="GO:0008270">
    <property type="term" value="F:zinc ion binding"/>
    <property type="evidence" value="ECO:0007669"/>
    <property type="project" value="UniProtKB-KW"/>
</dbReference>
<evidence type="ECO:0000256" key="14">
    <source>
        <dbReference type="SAM" id="MobiDB-lite"/>
    </source>
</evidence>
<dbReference type="CDD" id="cd13749">
    <property type="entry name" value="Zn-ribbon_TFIIS"/>
    <property type="match status" value="1"/>
</dbReference>
<feature type="compositionally biased region" description="Low complexity" evidence="14">
    <location>
        <begin position="129"/>
        <end position="141"/>
    </location>
</feature>
<keyword evidence="7" id="KW-0862">Zinc</keyword>
<evidence type="ECO:0000256" key="1">
    <source>
        <dbReference type="ARBA" id="ARBA00004123"/>
    </source>
</evidence>
<evidence type="ECO:0000313" key="18">
    <source>
        <dbReference type="EMBL" id="CAF3789372.1"/>
    </source>
</evidence>
<dbReference type="GO" id="GO:0006886">
    <property type="term" value="P:intracellular protein transport"/>
    <property type="evidence" value="ECO:0007669"/>
    <property type="project" value="InterPro"/>
</dbReference>
<evidence type="ECO:0000259" key="17">
    <source>
        <dbReference type="PROSITE" id="PS51321"/>
    </source>
</evidence>
<accession>A0A819ASA1</accession>
<keyword evidence="9 12" id="KW-0539">Nucleus</keyword>
<dbReference type="EMBL" id="CAJOBF010000278">
    <property type="protein sequence ID" value="CAF3789372.1"/>
    <property type="molecule type" value="Genomic_DNA"/>
</dbReference>
<dbReference type="SUPFAM" id="SSF57783">
    <property type="entry name" value="Zinc beta-ribbon"/>
    <property type="match status" value="1"/>
</dbReference>
<keyword evidence="13" id="KW-0175">Coiled coil</keyword>
<comment type="subcellular location">
    <subcellularLocation>
        <location evidence="1 12">Nucleus</location>
    </subcellularLocation>
</comment>
<dbReference type="InterPro" id="IPR001222">
    <property type="entry name" value="Znf_TFIIS"/>
</dbReference>
<keyword evidence="8" id="KW-0653">Protein transport</keyword>
<keyword evidence="4" id="KW-0813">Transport</keyword>
<keyword evidence="5" id="KW-0479">Metal-binding</keyword>
<sequence>MSEEEIGKINRKLQKMIDKSEVDESMARDFLIRLQESRITLSILQKTGIGKTVNNLRRVIANDDLSTVAKSLLKNWKKLVPESSSVPINKDDKQTIPTNNNNNSQHSQETNGNTGKNFESSKSIERQISQTSTSSYTSASQTHDEIRLKSRDLIASAFSISELPEGSADPVDLAGRVEDAIFKDIKDTGVKYRNRIRSRISNLKDLKNPNLRINVLIGFITPERLATLTAEEMASDALKQERSKLNESAINEHQLAMDEGTGTDLIQCGKCKQNNCAYTEAQTRSADEPMTLFVFYFIAIYILIKKMSGGTNSKSASQLMIDANKKAKSANGFFQRMLGAGNTASEDARALYVQAGNAGKAESNYPISVEAYKRALDLSVEDFEKAQMYEAIASSYKMFDLPQAVPALTNAAELHMSQGKWTMASQTLEKVAELYEQLNDLDNMMKCLKEAHRFLKQEGQKAAANRVQKKMAETLALQHEFMKAQQQYEEMGDKTKDDAMLKYGAKDFWLRATMCALCIDVENANTALARYVNDNPLFEERSLEVKLLRQLIAAVEEQSKESFLKHIDSTPLSTLRSDRVFRSLTEDIAKKITGDPDLK</sequence>
<dbReference type="PROSITE" id="PS51319">
    <property type="entry name" value="TFIIS_N"/>
    <property type="match status" value="1"/>
</dbReference>
<dbReference type="SMART" id="SM00440">
    <property type="entry name" value="ZnF_C2C2"/>
    <property type="match status" value="1"/>
</dbReference>
<dbReference type="PRINTS" id="PR00448">
    <property type="entry name" value="NSFATTACHMNT"/>
</dbReference>
<gene>
    <name evidence="18" type="ORF">UXM345_LOCUS4131</name>
</gene>
<dbReference type="NCBIfam" id="TIGR01385">
    <property type="entry name" value="TFSII"/>
    <property type="match status" value="1"/>
</dbReference>
<dbReference type="SMART" id="SM00510">
    <property type="entry name" value="TFS2M"/>
    <property type="match status" value="1"/>
</dbReference>
<feature type="domain" description="TFIIS central" evidence="17">
    <location>
        <begin position="146"/>
        <end position="261"/>
    </location>
</feature>
<comment type="function">
    <text evidence="10">Necessary for efficient RNA polymerase II transcription elongation past template-encoded arresting sites. The arresting sites in DNA have the property of trapping a certain fraction of elongating RNA polymerases that pass through, resulting in locked ternary complexes. Cleavage of the nascent transcript by S-II allows the resumption of elongation from the new 3'-terminus.</text>
</comment>
<evidence type="ECO:0000256" key="11">
    <source>
        <dbReference type="PROSITE-ProRule" id="PRU00472"/>
    </source>
</evidence>
<dbReference type="Pfam" id="PF08711">
    <property type="entry name" value="Med26"/>
    <property type="match status" value="1"/>
</dbReference>
<keyword evidence="6 11" id="KW-0863">Zinc-finger</keyword>
<evidence type="ECO:0000313" key="19">
    <source>
        <dbReference type="Proteomes" id="UP000663842"/>
    </source>
</evidence>
<protein>
    <submittedName>
        <fullName evidence="18">Uncharacterized protein</fullName>
    </submittedName>
</protein>
<evidence type="ECO:0000256" key="7">
    <source>
        <dbReference type="ARBA" id="ARBA00022833"/>
    </source>
</evidence>
<name>A0A819ASA1_9BILA</name>
<dbReference type="GO" id="GO:0005634">
    <property type="term" value="C:nucleus"/>
    <property type="evidence" value="ECO:0007669"/>
    <property type="project" value="UniProtKB-SubCell"/>
</dbReference>
<comment type="similarity">
    <text evidence="3">Belongs to the SNAP family.</text>
</comment>
<feature type="coiled-coil region" evidence="13">
    <location>
        <begin position="424"/>
        <end position="458"/>
    </location>
</feature>
<feature type="domain" description="TFIIS-type" evidence="15">
    <location>
        <begin position="264"/>
        <end position="298"/>
    </location>
</feature>
<organism evidence="18 19">
    <name type="scientific">Rotaria magnacalcarata</name>
    <dbReference type="NCBI Taxonomy" id="392030"/>
    <lineage>
        <taxon>Eukaryota</taxon>
        <taxon>Metazoa</taxon>
        <taxon>Spiralia</taxon>
        <taxon>Gnathifera</taxon>
        <taxon>Rotifera</taxon>
        <taxon>Eurotatoria</taxon>
        <taxon>Bdelloidea</taxon>
        <taxon>Philodinida</taxon>
        <taxon>Philodinidae</taxon>
        <taxon>Rotaria</taxon>
    </lineage>
</organism>
<dbReference type="PROSITE" id="PS51133">
    <property type="entry name" value="ZF_TFIIS_2"/>
    <property type="match status" value="1"/>
</dbReference>
<feature type="region of interest" description="Disordered" evidence="14">
    <location>
        <begin position="84"/>
        <end position="143"/>
    </location>
</feature>
<dbReference type="Pfam" id="PF14938">
    <property type="entry name" value="SNAP"/>
    <property type="match status" value="1"/>
</dbReference>
<comment type="similarity">
    <text evidence="2">Belongs to the TFS-II family.</text>
</comment>
<feature type="domain" description="TFIIS N-terminal" evidence="16">
    <location>
        <begin position="1"/>
        <end position="83"/>
    </location>
</feature>
<evidence type="ECO:0000256" key="6">
    <source>
        <dbReference type="ARBA" id="ARBA00022771"/>
    </source>
</evidence>
<evidence type="ECO:0000256" key="3">
    <source>
        <dbReference type="ARBA" id="ARBA00010050"/>
    </source>
</evidence>
<dbReference type="SUPFAM" id="SSF47676">
    <property type="entry name" value="Conserved domain common to transcription factors TFIIS, elongin A, CRSP70"/>
    <property type="match status" value="1"/>
</dbReference>